<dbReference type="Pfam" id="PF09234">
    <property type="entry name" value="DUF1963"/>
    <property type="match status" value="1"/>
</dbReference>
<dbReference type="EMBL" id="FNVO01000004">
    <property type="protein sequence ID" value="SEG25754.1"/>
    <property type="molecule type" value="Genomic_DNA"/>
</dbReference>
<dbReference type="RefSeq" id="WP_160146950.1">
    <property type="nucleotide sequence ID" value="NZ_FNVO01000004.1"/>
</dbReference>
<dbReference type="InterPro" id="IPR015315">
    <property type="entry name" value="DUF1963"/>
</dbReference>
<dbReference type="Proteomes" id="UP000236723">
    <property type="component" value="Unassembled WGS sequence"/>
</dbReference>
<name>A0A1H5YP23_9ACTN</name>
<accession>A0A1H5YP23</accession>
<dbReference type="InterPro" id="IPR035948">
    <property type="entry name" value="YwqG-like_sf"/>
</dbReference>
<evidence type="ECO:0008006" key="3">
    <source>
        <dbReference type="Google" id="ProtNLM"/>
    </source>
</evidence>
<organism evidence="1 2">
    <name type="scientific">Thermomonospora echinospora</name>
    <dbReference type="NCBI Taxonomy" id="1992"/>
    <lineage>
        <taxon>Bacteria</taxon>
        <taxon>Bacillati</taxon>
        <taxon>Actinomycetota</taxon>
        <taxon>Actinomycetes</taxon>
        <taxon>Streptosporangiales</taxon>
        <taxon>Thermomonosporaceae</taxon>
        <taxon>Thermomonospora</taxon>
    </lineage>
</organism>
<dbReference type="AlphaFoldDB" id="A0A1H5YP23"/>
<proteinExistence type="predicted"/>
<sequence>MATQETFFENARRRGVSADAIKTLRKWYRPCLSLETHGQGREIGHIGGLPMLPADATWDRHSLILTLDCAALPRKYLEVGFPEDGRLLLFGDNDVDGRGSVRYVPAGAETSERAAPQDEFDVLERRPLYASVSWSRKSPPHWVWGSEYADWLEADGLLGPGAEGLQACEEYHERCDGIPPDGRLGNIQVGGFANIAETPDHWSMAEHELRDRGVLPPDEAPDSEQPYPGDEERQALFRKYYAELAAEADQWVLLAQVLTQEAFDYSDGSMIWYIRQDDLASRRFDRAVSFCVYALS</sequence>
<evidence type="ECO:0000313" key="1">
    <source>
        <dbReference type="EMBL" id="SEG25754.1"/>
    </source>
</evidence>
<keyword evidence="2" id="KW-1185">Reference proteome</keyword>
<dbReference type="SUPFAM" id="SSF103032">
    <property type="entry name" value="Hypothetical protein YwqG"/>
    <property type="match status" value="1"/>
</dbReference>
<dbReference type="Gene3D" id="2.30.320.10">
    <property type="entry name" value="YwqG-like"/>
    <property type="match status" value="1"/>
</dbReference>
<reference evidence="2" key="1">
    <citation type="submission" date="2016-10" db="EMBL/GenBank/DDBJ databases">
        <authorList>
            <person name="Varghese N."/>
            <person name="Submissions S."/>
        </authorList>
    </citation>
    <scope>NUCLEOTIDE SEQUENCE [LARGE SCALE GENOMIC DNA]</scope>
    <source>
        <strain evidence="2">DSM 43163</strain>
    </source>
</reference>
<evidence type="ECO:0000313" key="2">
    <source>
        <dbReference type="Proteomes" id="UP000236723"/>
    </source>
</evidence>
<protein>
    <recommendedName>
        <fullName evidence="3">DUF1963 domain-containing protein</fullName>
    </recommendedName>
</protein>
<gene>
    <name evidence="1" type="ORF">SAMN04489712_104106</name>
</gene>
<dbReference type="OrthoDB" id="4775619at2"/>